<keyword evidence="3" id="KW-0813">Transport</keyword>
<dbReference type="InterPro" id="IPR043926">
    <property type="entry name" value="ABCG_dom"/>
</dbReference>
<name>A0AAE9EGP7_CAEBR</name>
<organism evidence="12 13">
    <name type="scientific">Caenorhabditis briggsae</name>
    <dbReference type="NCBI Taxonomy" id="6238"/>
    <lineage>
        <taxon>Eukaryota</taxon>
        <taxon>Metazoa</taxon>
        <taxon>Ecdysozoa</taxon>
        <taxon>Nematoda</taxon>
        <taxon>Chromadorea</taxon>
        <taxon>Rhabditida</taxon>
        <taxon>Rhabditina</taxon>
        <taxon>Rhabditomorpha</taxon>
        <taxon>Rhabditoidea</taxon>
        <taxon>Rhabditidae</taxon>
        <taxon>Peloderinae</taxon>
        <taxon>Caenorhabditis</taxon>
    </lineage>
</organism>
<evidence type="ECO:0000256" key="10">
    <source>
        <dbReference type="SAM" id="Phobius"/>
    </source>
</evidence>
<dbReference type="PROSITE" id="PS00211">
    <property type="entry name" value="ABC_TRANSPORTER_1"/>
    <property type="match status" value="1"/>
</dbReference>
<dbReference type="GO" id="GO:0005524">
    <property type="term" value="F:ATP binding"/>
    <property type="evidence" value="ECO:0007669"/>
    <property type="project" value="UniProtKB-KW"/>
</dbReference>
<feature type="domain" description="ABC transporter" evidence="11">
    <location>
        <begin position="34"/>
        <end position="257"/>
    </location>
</feature>
<dbReference type="InterPro" id="IPR017871">
    <property type="entry name" value="ABC_transporter-like_CS"/>
</dbReference>
<evidence type="ECO:0000256" key="5">
    <source>
        <dbReference type="ARBA" id="ARBA00022741"/>
    </source>
</evidence>
<dbReference type="PANTHER" id="PTHR48041">
    <property type="entry name" value="ABC TRANSPORTER G FAMILY MEMBER 28"/>
    <property type="match status" value="1"/>
</dbReference>
<dbReference type="Gene3D" id="3.40.50.300">
    <property type="entry name" value="P-loop containing nucleotide triphosphate hydrolases"/>
    <property type="match status" value="1"/>
</dbReference>
<evidence type="ECO:0000256" key="7">
    <source>
        <dbReference type="ARBA" id="ARBA00022989"/>
    </source>
</evidence>
<evidence type="ECO:0000256" key="8">
    <source>
        <dbReference type="ARBA" id="ARBA00023136"/>
    </source>
</evidence>
<evidence type="ECO:0000256" key="2">
    <source>
        <dbReference type="ARBA" id="ARBA00005814"/>
    </source>
</evidence>
<reference evidence="12 13" key="1">
    <citation type="submission" date="2022-04" db="EMBL/GenBank/DDBJ databases">
        <title>Chromosome-level reference genomes for two strains of Caenorhabditis briggsae: an improved platform for comparative genomics.</title>
        <authorList>
            <person name="Stevens L."/>
            <person name="Andersen E."/>
        </authorList>
    </citation>
    <scope>NUCLEOTIDE SEQUENCE [LARGE SCALE GENOMIC DNA]</scope>
    <source>
        <strain evidence="12">VX34</strain>
        <tissue evidence="12">Whole-organism</tissue>
    </source>
</reference>
<dbReference type="GO" id="GO:0016887">
    <property type="term" value="F:ATP hydrolysis activity"/>
    <property type="evidence" value="ECO:0007669"/>
    <property type="project" value="InterPro"/>
</dbReference>
<evidence type="ECO:0000313" key="13">
    <source>
        <dbReference type="Proteomes" id="UP000829354"/>
    </source>
</evidence>
<dbReference type="InterPro" id="IPR050352">
    <property type="entry name" value="ABCG_transporters"/>
</dbReference>
<dbReference type="Pfam" id="PF01061">
    <property type="entry name" value="ABC2_membrane"/>
    <property type="match status" value="1"/>
</dbReference>
<dbReference type="GO" id="GO:0016020">
    <property type="term" value="C:membrane"/>
    <property type="evidence" value="ECO:0007669"/>
    <property type="project" value="UniProtKB-SubCell"/>
</dbReference>
<keyword evidence="13" id="KW-1185">Reference proteome</keyword>
<evidence type="ECO:0000256" key="9">
    <source>
        <dbReference type="SAM" id="MobiDB-lite"/>
    </source>
</evidence>
<feature type="compositionally biased region" description="Basic and acidic residues" evidence="9">
    <location>
        <begin position="470"/>
        <end position="483"/>
    </location>
</feature>
<evidence type="ECO:0000259" key="11">
    <source>
        <dbReference type="PROSITE" id="PS50893"/>
    </source>
</evidence>
<dbReference type="InterPro" id="IPR003439">
    <property type="entry name" value="ABC_transporter-like_ATP-bd"/>
</dbReference>
<feature type="region of interest" description="Disordered" evidence="9">
    <location>
        <begin position="464"/>
        <end position="483"/>
    </location>
</feature>
<comment type="subcellular location">
    <subcellularLocation>
        <location evidence="1">Membrane</location>
        <topology evidence="1">Multi-pass membrane protein</topology>
    </subcellularLocation>
</comment>
<evidence type="ECO:0000256" key="1">
    <source>
        <dbReference type="ARBA" id="ARBA00004141"/>
    </source>
</evidence>
<evidence type="ECO:0000256" key="3">
    <source>
        <dbReference type="ARBA" id="ARBA00022448"/>
    </source>
</evidence>
<dbReference type="InterPro" id="IPR027417">
    <property type="entry name" value="P-loop_NTPase"/>
</dbReference>
<dbReference type="InterPro" id="IPR013525">
    <property type="entry name" value="ABC2_TM"/>
</dbReference>
<dbReference type="AlphaFoldDB" id="A0AAE9EGP7"/>
<keyword evidence="5" id="KW-0547">Nucleotide-binding</keyword>
<dbReference type="SMART" id="SM00382">
    <property type="entry name" value="AAA"/>
    <property type="match status" value="1"/>
</dbReference>
<sequence length="483" mass="53446">MESSKNETTKTLLSAREAENNDIDVGKWDNLVTLQWKNLKVTTKAGRVLLNGVSGCAVPGEVIALMGASGAGKTTLLNTLLQRNLKGLEVEGEILVNGQNIGKGVTKHLDIQAKLRLPPGTSSSERTKRVEEVMKEMLLEKPKNSRIGIPGIKKGISGGEMKRLAFATEMINNPPIIFCDEPTTGLDSHMSLQVVKTLEAMAMEKGKTIICTIHQPSSEVFEIFDKVVFLAQGRIAFQGAIDEAIHHFSACGYQVPDHTNPADYFIDTLAIRPSEAETCKKRFQELCDKFEKSIYHERLLKLMTQTEDVRAMTPHHSASYFVLLAALFHRYMLDNIRNPAIMKAKLIQKLFMGLFIGLLFYGLDVDQDGLAGYKGALFYYISELKPVLNVIMSSDKSSDTSTLGYISCCDLAEICGSGSGMATWIIVIIIIVILGCISAGGAAFFFFYWNRKMGGRDVEEVEEEMESEEDASKNEHEISVNTY</sequence>
<dbReference type="InterPro" id="IPR003593">
    <property type="entry name" value="AAA+_ATPase"/>
</dbReference>
<dbReference type="SUPFAM" id="SSF52540">
    <property type="entry name" value="P-loop containing nucleoside triphosphate hydrolases"/>
    <property type="match status" value="1"/>
</dbReference>
<dbReference type="EMBL" id="CP092621">
    <property type="protein sequence ID" value="UMM20384.1"/>
    <property type="molecule type" value="Genomic_DNA"/>
</dbReference>
<gene>
    <name evidence="12" type="ORF">L5515_015676</name>
</gene>
<dbReference type="Pfam" id="PF00005">
    <property type="entry name" value="ABC_tran"/>
    <property type="match status" value="1"/>
</dbReference>
<dbReference type="Proteomes" id="UP000829354">
    <property type="component" value="Chromosome II"/>
</dbReference>
<keyword evidence="8 10" id="KW-0472">Membrane</keyword>
<keyword evidence="6" id="KW-0067">ATP-binding</keyword>
<comment type="similarity">
    <text evidence="2">Belongs to the ABC transporter superfamily. ABCG family. Eye pigment precursor importer (TC 3.A.1.204) subfamily.</text>
</comment>
<dbReference type="GO" id="GO:0140359">
    <property type="term" value="F:ABC-type transporter activity"/>
    <property type="evidence" value="ECO:0007669"/>
    <property type="project" value="InterPro"/>
</dbReference>
<dbReference type="PANTHER" id="PTHR48041:SF131">
    <property type="entry name" value="ABC TRANSPORTER DOMAIN-CONTAINING PROTEIN"/>
    <property type="match status" value="1"/>
</dbReference>
<protein>
    <recommendedName>
        <fullName evidence="11">ABC transporter domain-containing protein</fullName>
    </recommendedName>
</protein>
<accession>A0AAE9EGP7</accession>
<dbReference type="PROSITE" id="PS50893">
    <property type="entry name" value="ABC_TRANSPORTER_2"/>
    <property type="match status" value="1"/>
</dbReference>
<feature type="transmembrane region" description="Helical" evidence="10">
    <location>
        <begin position="317"/>
        <end position="334"/>
    </location>
</feature>
<evidence type="ECO:0000256" key="6">
    <source>
        <dbReference type="ARBA" id="ARBA00022840"/>
    </source>
</evidence>
<feature type="transmembrane region" description="Helical" evidence="10">
    <location>
        <begin position="346"/>
        <end position="363"/>
    </location>
</feature>
<evidence type="ECO:0000313" key="12">
    <source>
        <dbReference type="EMBL" id="UMM20384.1"/>
    </source>
</evidence>
<feature type="transmembrane region" description="Helical" evidence="10">
    <location>
        <begin position="424"/>
        <end position="449"/>
    </location>
</feature>
<keyword evidence="4 10" id="KW-0812">Transmembrane</keyword>
<proteinExistence type="inferred from homology"/>
<evidence type="ECO:0000256" key="4">
    <source>
        <dbReference type="ARBA" id="ARBA00022692"/>
    </source>
</evidence>
<keyword evidence="7 10" id="KW-1133">Transmembrane helix</keyword>
<dbReference type="Pfam" id="PF19055">
    <property type="entry name" value="ABC2_membrane_7"/>
    <property type="match status" value="1"/>
</dbReference>